<dbReference type="OrthoDB" id="9791656at2"/>
<proteinExistence type="inferred from homology"/>
<evidence type="ECO:0000313" key="11">
    <source>
        <dbReference type="EMBL" id="PRH81496.1"/>
    </source>
</evidence>
<comment type="cofactor">
    <cofactor evidence="1">
        <name>Mg(2+)</name>
        <dbReference type="ChEBI" id="CHEBI:18420"/>
    </cofactor>
</comment>
<comment type="cofactor">
    <cofactor evidence="2">
        <name>Zn(2+)</name>
        <dbReference type="ChEBI" id="CHEBI:29105"/>
    </cofactor>
</comment>
<evidence type="ECO:0000256" key="5">
    <source>
        <dbReference type="ARBA" id="ARBA00022723"/>
    </source>
</evidence>
<organism evidence="11 12">
    <name type="scientific">Arenimonas caeni</name>
    <dbReference type="NCBI Taxonomy" id="2058085"/>
    <lineage>
        <taxon>Bacteria</taxon>
        <taxon>Pseudomonadati</taxon>
        <taxon>Pseudomonadota</taxon>
        <taxon>Gammaproteobacteria</taxon>
        <taxon>Lysobacterales</taxon>
        <taxon>Lysobacteraceae</taxon>
        <taxon>Arenimonas</taxon>
    </lineage>
</organism>
<name>A0A2P6M670_9GAMM</name>
<dbReference type="GO" id="GO:0046872">
    <property type="term" value="F:metal ion binding"/>
    <property type="evidence" value="ECO:0007669"/>
    <property type="project" value="UniProtKB-KW"/>
</dbReference>
<gene>
    <name evidence="11" type="ORF">C6N40_12485</name>
</gene>
<evidence type="ECO:0000256" key="8">
    <source>
        <dbReference type="ARBA" id="ARBA00023027"/>
    </source>
</evidence>
<keyword evidence="12" id="KW-1185">Reference proteome</keyword>
<dbReference type="Pfam" id="PF00293">
    <property type="entry name" value="NUDIX"/>
    <property type="match status" value="1"/>
</dbReference>
<dbReference type="Pfam" id="PF09297">
    <property type="entry name" value="Zn_ribbon_NUD"/>
    <property type="match status" value="1"/>
</dbReference>
<dbReference type="RefSeq" id="WP_106991361.1">
    <property type="nucleotide sequence ID" value="NZ_KZ679099.1"/>
</dbReference>
<keyword evidence="6" id="KW-0378">Hydrolase</keyword>
<evidence type="ECO:0000256" key="4">
    <source>
        <dbReference type="ARBA" id="ARBA00012381"/>
    </source>
</evidence>
<evidence type="ECO:0000313" key="12">
    <source>
        <dbReference type="Proteomes" id="UP000241736"/>
    </source>
</evidence>
<evidence type="ECO:0000256" key="1">
    <source>
        <dbReference type="ARBA" id="ARBA00001946"/>
    </source>
</evidence>
<evidence type="ECO:0000256" key="6">
    <source>
        <dbReference type="ARBA" id="ARBA00022801"/>
    </source>
</evidence>
<dbReference type="AlphaFoldDB" id="A0A2P6M670"/>
<dbReference type="SUPFAM" id="SSF55811">
    <property type="entry name" value="Nudix"/>
    <property type="match status" value="1"/>
</dbReference>
<dbReference type="EMBL" id="PVLF01000023">
    <property type="protein sequence ID" value="PRH81496.1"/>
    <property type="molecule type" value="Genomic_DNA"/>
</dbReference>
<dbReference type="Gene3D" id="3.90.79.10">
    <property type="entry name" value="Nucleoside Triphosphate Pyrophosphohydrolase"/>
    <property type="match status" value="1"/>
</dbReference>
<dbReference type="InterPro" id="IPR049734">
    <property type="entry name" value="NudC-like_C"/>
</dbReference>
<evidence type="ECO:0000256" key="7">
    <source>
        <dbReference type="ARBA" id="ARBA00022842"/>
    </source>
</evidence>
<evidence type="ECO:0000256" key="9">
    <source>
        <dbReference type="ARBA" id="ARBA00023679"/>
    </source>
</evidence>
<keyword evidence="5" id="KW-0479">Metal-binding</keyword>
<dbReference type="GO" id="GO:0006742">
    <property type="term" value="P:NADP+ catabolic process"/>
    <property type="evidence" value="ECO:0007669"/>
    <property type="project" value="TreeGrafter"/>
</dbReference>
<dbReference type="PANTHER" id="PTHR42904">
    <property type="entry name" value="NUDIX HYDROLASE, NUDC SUBFAMILY"/>
    <property type="match status" value="1"/>
</dbReference>
<dbReference type="EC" id="3.6.1.22" evidence="4"/>
<comment type="catalytic activity">
    <reaction evidence="9">
        <text>a 5'-end NAD(+)-phospho-ribonucleoside in mRNA + H2O = a 5'-end phospho-adenosine-phospho-ribonucleoside in mRNA + beta-nicotinamide D-ribonucleotide + 2 H(+)</text>
        <dbReference type="Rhea" id="RHEA:60876"/>
        <dbReference type="Rhea" id="RHEA-COMP:15698"/>
        <dbReference type="Rhea" id="RHEA-COMP:15719"/>
        <dbReference type="ChEBI" id="CHEBI:14649"/>
        <dbReference type="ChEBI" id="CHEBI:15377"/>
        <dbReference type="ChEBI" id="CHEBI:15378"/>
        <dbReference type="ChEBI" id="CHEBI:144029"/>
        <dbReference type="ChEBI" id="CHEBI:144051"/>
    </reaction>
    <physiologicalReaction direction="left-to-right" evidence="9">
        <dbReference type="Rhea" id="RHEA:60877"/>
    </physiologicalReaction>
</comment>
<dbReference type="PANTHER" id="PTHR42904:SF6">
    <property type="entry name" value="NAD-CAPPED RNA HYDROLASE NUDT12"/>
    <property type="match status" value="1"/>
</dbReference>
<comment type="similarity">
    <text evidence="3">Belongs to the Nudix hydrolase family. NudC subfamily.</text>
</comment>
<dbReference type="InterPro" id="IPR015797">
    <property type="entry name" value="NUDIX_hydrolase-like_dom_sf"/>
</dbReference>
<keyword evidence="7" id="KW-0460">Magnesium</keyword>
<dbReference type="InterPro" id="IPR000086">
    <property type="entry name" value="NUDIX_hydrolase_dom"/>
</dbReference>
<dbReference type="InterPro" id="IPR015376">
    <property type="entry name" value="Znr_NADH_PPase"/>
</dbReference>
<accession>A0A2P6M670</accession>
<feature type="domain" description="Nudix hydrolase" evidence="10">
    <location>
        <begin position="170"/>
        <end position="292"/>
    </location>
</feature>
<keyword evidence="8" id="KW-0520">NAD</keyword>
<dbReference type="GO" id="GO:0035529">
    <property type="term" value="F:NADH pyrophosphatase activity"/>
    <property type="evidence" value="ECO:0007669"/>
    <property type="project" value="TreeGrafter"/>
</dbReference>
<dbReference type="Gene3D" id="3.90.79.20">
    <property type="match status" value="1"/>
</dbReference>
<dbReference type="GO" id="GO:0019677">
    <property type="term" value="P:NAD+ catabolic process"/>
    <property type="evidence" value="ECO:0007669"/>
    <property type="project" value="TreeGrafter"/>
</dbReference>
<dbReference type="InterPro" id="IPR050241">
    <property type="entry name" value="NAD-cap_RNA_hydrolase_NudC"/>
</dbReference>
<dbReference type="Proteomes" id="UP000241736">
    <property type="component" value="Unassembled WGS sequence"/>
</dbReference>
<dbReference type="NCBIfam" id="NF001299">
    <property type="entry name" value="PRK00241.1"/>
    <property type="match status" value="1"/>
</dbReference>
<dbReference type="CDD" id="cd03429">
    <property type="entry name" value="NUDIX_NADH_pyrophosphatase_Nudt13"/>
    <property type="match status" value="1"/>
</dbReference>
<evidence type="ECO:0000256" key="3">
    <source>
        <dbReference type="ARBA" id="ARBA00009595"/>
    </source>
</evidence>
<dbReference type="GO" id="GO:0005829">
    <property type="term" value="C:cytosol"/>
    <property type="evidence" value="ECO:0007669"/>
    <property type="project" value="TreeGrafter"/>
</dbReference>
<evidence type="ECO:0000259" key="10">
    <source>
        <dbReference type="PROSITE" id="PS51462"/>
    </source>
</evidence>
<sequence length="305" mass="32491">MSAVPPGFAFRGPGLDRAELLRDDPAGLDARWPGARVLVVDAEGLARFPRPPRETAPATGAEALPGDVVLPGASLSASRPAGASLLGLDGDDAWFVLPHEALAEELPGRLGLREAAASWPALPAAALAQARALVYWQQRHRFCGACGQPVRLARAGYCGRCEGCGLEHYPRTDPAVIVAVSDGTRLLLGRQASWPAGRWSVLAGFVEPGESLEQAIAREVMEEAAVPVRSTRYAASQPWPFPGSLMVGFHAEGEPVEPRVSDELEQARWFSKADIEAGVASGELKLSPRLSISRTLIEEWLAQQG</sequence>
<comment type="caution">
    <text evidence="11">The sequence shown here is derived from an EMBL/GenBank/DDBJ whole genome shotgun (WGS) entry which is preliminary data.</text>
</comment>
<reference evidence="11 12" key="1">
    <citation type="submission" date="2018-03" db="EMBL/GenBank/DDBJ databases">
        <title>Arenimonas caeni sp. nov., isolated from activated sludge.</title>
        <authorList>
            <person name="Liu H."/>
        </authorList>
    </citation>
    <scope>NUCLEOTIDE SEQUENCE [LARGE SCALE GENOMIC DNA]</scope>
    <source>
        <strain evidence="12">z29</strain>
    </source>
</reference>
<protein>
    <recommendedName>
        <fullName evidence="4">NAD(+) diphosphatase</fullName>
        <ecNumber evidence="4">3.6.1.22</ecNumber>
    </recommendedName>
</protein>
<dbReference type="PROSITE" id="PS51462">
    <property type="entry name" value="NUDIX"/>
    <property type="match status" value="1"/>
</dbReference>
<evidence type="ECO:0000256" key="2">
    <source>
        <dbReference type="ARBA" id="ARBA00001947"/>
    </source>
</evidence>